<organism evidence="2 3">
    <name type="scientific">Oopsacas minuta</name>
    <dbReference type="NCBI Taxonomy" id="111878"/>
    <lineage>
        <taxon>Eukaryota</taxon>
        <taxon>Metazoa</taxon>
        <taxon>Porifera</taxon>
        <taxon>Hexactinellida</taxon>
        <taxon>Hexasterophora</taxon>
        <taxon>Lyssacinosida</taxon>
        <taxon>Leucopsacidae</taxon>
        <taxon>Oopsacas</taxon>
    </lineage>
</organism>
<accession>A0AAV7JW74</accession>
<evidence type="ECO:0000313" key="3">
    <source>
        <dbReference type="Proteomes" id="UP001165289"/>
    </source>
</evidence>
<proteinExistence type="predicted"/>
<protein>
    <recommendedName>
        <fullName evidence="1">START domain-containing protein</fullName>
    </recommendedName>
</protein>
<dbReference type="Proteomes" id="UP001165289">
    <property type="component" value="Unassembled WGS sequence"/>
</dbReference>
<dbReference type="InterPro" id="IPR051213">
    <property type="entry name" value="START_lipid_transfer"/>
</dbReference>
<dbReference type="InterPro" id="IPR023393">
    <property type="entry name" value="START-like_dom_sf"/>
</dbReference>
<dbReference type="EMBL" id="JAKMXF010000299">
    <property type="protein sequence ID" value="KAI6652286.1"/>
    <property type="molecule type" value="Genomic_DNA"/>
</dbReference>
<dbReference type="PANTHER" id="PTHR19308:SF14">
    <property type="entry name" value="START DOMAIN-CONTAINING PROTEIN"/>
    <property type="match status" value="1"/>
</dbReference>
<keyword evidence="3" id="KW-1185">Reference proteome</keyword>
<dbReference type="AlphaFoldDB" id="A0AAV7JW74"/>
<name>A0AAV7JW74_9METZ</name>
<dbReference type="InterPro" id="IPR002913">
    <property type="entry name" value="START_lipid-bd_dom"/>
</dbReference>
<dbReference type="GO" id="GO:0005737">
    <property type="term" value="C:cytoplasm"/>
    <property type="evidence" value="ECO:0007669"/>
    <property type="project" value="UniProtKB-ARBA"/>
</dbReference>
<feature type="domain" description="START" evidence="1">
    <location>
        <begin position="30"/>
        <end position="200"/>
    </location>
</feature>
<comment type="caution">
    <text evidence="2">The sequence shown here is derived from an EMBL/GenBank/DDBJ whole genome shotgun (WGS) entry which is preliminary data.</text>
</comment>
<gene>
    <name evidence="2" type="ORF">LOD99_7301</name>
</gene>
<evidence type="ECO:0000313" key="2">
    <source>
        <dbReference type="EMBL" id="KAI6652286.1"/>
    </source>
</evidence>
<dbReference type="SUPFAM" id="SSF55961">
    <property type="entry name" value="Bet v1-like"/>
    <property type="match status" value="1"/>
</dbReference>
<reference evidence="2 3" key="1">
    <citation type="journal article" date="2023" name="BMC Biol.">
        <title>The compact genome of the sponge Oopsacas minuta (Hexactinellida) is lacking key metazoan core genes.</title>
        <authorList>
            <person name="Santini S."/>
            <person name="Schenkelaars Q."/>
            <person name="Jourda C."/>
            <person name="Duchesne M."/>
            <person name="Belahbib H."/>
            <person name="Rocher C."/>
            <person name="Selva M."/>
            <person name="Riesgo A."/>
            <person name="Vervoort M."/>
            <person name="Leys S.P."/>
            <person name="Kodjabachian L."/>
            <person name="Le Bivic A."/>
            <person name="Borchiellini C."/>
            <person name="Claverie J.M."/>
            <person name="Renard E."/>
        </authorList>
    </citation>
    <scope>NUCLEOTIDE SEQUENCE [LARGE SCALE GENOMIC DNA]</scope>
    <source>
        <strain evidence="2">SPO-2</strain>
    </source>
</reference>
<dbReference type="Gene3D" id="3.30.530.20">
    <property type="match status" value="1"/>
</dbReference>
<dbReference type="PANTHER" id="PTHR19308">
    <property type="entry name" value="PHOSPHATIDYLCHOLINE TRANSFER PROTEIN"/>
    <property type="match status" value="1"/>
</dbReference>
<dbReference type="GO" id="GO:0008289">
    <property type="term" value="F:lipid binding"/>
    <property type="evidence" value="ECO:0007669"/>
    <property type="project" value="InterPro"/>
</dbReference>
<evidence type="ECO:0000259" key="1">
    <source>
        <dbReference type="Pfam" id="PF01852"/>
    </source>
</evidence>
<sequence length="216" mass="24981">MATKDSRHTASQSDAELIEILGRERKALEDISNDGNTWKLYKEGDSYVSQKSEEHSKDGTIVFKFVANYVSTKDGEIAKDKLHEIMWNSSFEDYDTDVEDKKILYTNEDKTLQVKYLREKFPWPCEKRDYITAFAREYTEGGSYIWGVPVNYAFETPKKVVRGRESFTIKIEADGDKKCKMTSVYSFNAGGWIPQWMLNMGIADMLNTMVEIQKLL</sequence>
<dbReference type="Pfam" id="PF01852">
    <property type="entry name" value="START"/>
    <property type="match status" value="1"/>
</dbReference>